<dbReference type="Proteomes" id="UP000618754">
    <property type="component" value="Unassembled WGS sequence"/>
</dbReference>
<accession>A0ABR7X8X9</accession>
<evidence type="ECO:0000313" key="2">
    <source>
        <dbReference type="Proteomes" id="UP000618754"/>
    </source>
</evidence>
<protein>
    <submittedName>
        <fullName evidence="1">Pentapeptide repeat-containing protein</fullName>
    </submittedName>
</protein>
<evidence type="ECO:0000313" key="1">
    <source>
        <dbReference type="EMBL" id="MBD1387027.1"/>
    </source>
</evidence>
<dbReference type="EMBL" id="JACWMW010000004">
    <property type="protein sequence ID" value="MBD1387027.1"/>
    <property type="molecule type" value="Genomic_DNA"/>
</dbReference>
<proteinExistence type="predicted"/>
<dbReference type="RefSeq" id="WP_191176880.1">
    <property type="nucleotide sequence ID" value="NZ_JACWMW010000004.1"/>
</dbReference>
<comment type="caution">
    <text evidence="1">The sequence shown here is derived from an EMBL/GenBank/DDBJ whole genome shotgun (WGS) entry which is preliminary data.</text>
</comment>
<dbReference type="Pfam" id="PF13576">
    <property type="entry name" value="Pentapeptide_3"/>
    <property type="match status" value="1"/>
</dbReference>
<reference evidence="1 2" key="1">
    <citation type="submission" date="2020-09" db="EMBL/GenBank/DDBJ databases">
        <title>Novel species of Mucilaginibacter isolated from a glacier on the Tibetan Plateau.</title>
        <authorList>
            <person name="Liu Q."/>
            <person name="Xin Y.-H."/>
        </authorList>
    </citation>
    <scope>NUCLEOTIDE SEQUENCE [LARGE SCALE GENOMIC DNA]</scope>
    <source>
        <strain evidence="1 2">CGMCC 1.13878</strain>
    </source>
</reference>
<keyword evidence="2" id="KW-1185">Reference proteome</keyword>
<gene>
    <name evidence="1" type="ORF">IDJ75_17200</name>
</gene>
<sequence>MEPISAIKFQSLLSDGEDLIDKEISGDVRIYANPFGIYLLIERCVFNGSLTLNDVEFNKDVVFRNCVFNGIVSFYNVTFSKKLEFANSRSNDRLEIANCVFSELYFKGGKFNNVQFKGILNEVANVKTLIEFQSGTYERLGFYCKEITCPIQFSGGSYEFIFFEKTKFYNSLSIDGLQLVIKRFYFQSVDFFDRISFSECLIDGDVNFHNVSFNEQVIFNRNFTCDALYFSNVIAKQDVSLNYGGNLSWLDISTCDFQTSLNCYNYNAYDLAQGERKLTCNINGIVRGNILLEGIPVSSLTISGVNFGNVIFKKIETHFITIVDFNNHNKLTFSGLKLNGLYNVFIIFDSNVNSTEFVNIDFRKFHEFVISKSEVSNILLSNSILPSKLQIGTKHPQYGYVIKADEKINDNTYFRESYRQLKLAMEKQGNKSYALAFKAKEMFYLRREVPFGWDKVLLYLNYWSNNNGLSWSRGLIFTFLISWIMFLLYEHTLIHSSFYWSLSITKTEAIQGFRNGFDGFLNFLASFPLFKKLENDKNTAATNAVFIASRILIGYGIYQTITAFRKFGSK</sequence>
<dbReference type="InterPro" id="IPR001646">
    <property type="entry name" value="5peptide_repeat"/>
</dbReference>
<organism evidence="1 2">
    <name type="scientific">Mucilaginibacter rigui</name>
    <dbReference type="NCBI Taxonomy" id="534635"/>
    <lineage>
        <taxon>Bacteria</taxon>
        <taxon>Pseudomonadati</taxon>
        <taxon>Bacteroidota</taxon>
        <taxon>Sphingobacteriia</taxon>
        <taxon>Sphingobacteriales</taxon>
        <taxon>Sphingobacteriaceae</taxon>
        <taxon>Mucilaginibacter</taxon>
    </lineage>
</organism>
<name>A0ABR7X8X9_9SPHI</name>